<evidence type="ECO:0000313" key="4">
    <source>
        <dbReference type="Proteomes" id="UP000075799"/>
    </source>
</evidence>
<proteinExistence type="predicted"/>
<comment type="caution">
    <text evidence="1">The sequence shown here is derived from an EMBL/GenBank/DDBJ whole genome shotgun (WGS) entry which is preliminary data.</text>
</comment>
<dbReference type="EMBL" id="LUKD01000001">
    <property type="protein sequence ID" value="KYG69574.1"/>
    <property type="molecule type" value="Genomic_DNA"/>
</dbReference>
<sequence length="92" mass="10605">MFLQGDLQIVFDALYTVGAIDPVLKLDWSEVTKDMMANPQVLSDAFHLINSCKGDKDLLIQKLHMMDPRSVNYIAMEVAREFCEFQDRTELH</sequence>
<name>A0A150WJ37_BDEBC</name>
<organism evidence="1 3">
    <name type="scientific">Bdellovibrio bacteriovorus</name>
    <dbReference type="NCBI Taxonomy" id="959"/>
    <lineage>
        <taxon>Bacteria</taxon>
        <taxon>Pseudomonadati</taxon>
        <taxon>Bdellovibrionota</taxon>
        <taxon>Bdellovibrionia</taxon>
        <taxon>Bdellovibrionales</taxon>
        <taxon>Pseudobdellovibrionaceae</taxon>
        <taxon>Bdellovibrio</taxon>
    </lineage>
</organism>
<dbReference type="EMBL" id="LUKF01000014">
    <property type="protein sequence ID" value="KYG63455.1"/>
    <property type="molecule type" value="Genomic_DNA"/>
</dbReference>
<dbReference type="AlphaFoldDB" id="A0A150WJ37"/>
<protein>
    <submittedName>
        <fullName evidence="1">Cytochrome</fullName>
    </submittedName>
</protein>
<evidence type="ECO:0000313" key="2">
    <source>
        <dbReference type="EMBL" id="KYG69574.1"/>
    </source>
</evidence>
<dbReference type="Proteomes" id="UP000075391">
    <property type="component" value="Unassembled WGS sequence"/>
</dbReference>
<gene>
    <name evidence="1" type="ORF">AZI85_05345</name>
    <name evidence="2" type="ORF">AZI87_10400</name>
</gene>
<dbReference type="OrthoDB" id="5296589at2"/>
<evidence type="ECO:0000313" key="3">
    <source>
        <dbReference type="Proteomes" id="UP000075391"/>
    </source>
</evidence>
<accession>A0A150WJ37</accession>
<dbReference type="Proteomes" id="UP000075799">
    <property type="component" value="Unassembled WGS sequence"/>
</dbReference>
<dbReference type="RefSeq" id="WP_063206464.1">
    <property type="nucleotide sequence ID" value="NZ_CP168967.1"/>
</dbReference>
<evidence type="ECO:0000313" key="1">
    <source>
        <dbReference type="EMBL" id="KYG63455.1"/>
    </source>
</evidence>
<reference evidence="3 4" key="1">
    <citation type="submission" date="2016-03" db="EMBL/GenBank/DDBJ databases">
        <authorList>
            <person name="Ploux O."/>
        </authorList>
    </citation>
    <scope>NUCLEOTIDE SEQUENCE [LARGE SCALE GENOMIC DNA]</scope>
    <source>
        <strain evidence="1 3">BER2</strain>
        <strain evidence="2 4">EC13</strain>
    </source>
</reference>